<proteinExistence type="inferred from homology"/>
<keyword evidence="4 6" id="KW-0804">Transcription</keyword>
<keyword evidence="8" id="KW-1133">Transmembrane helix</keyword>
<feature type="coiled-coil region" evidence="7">
    <location>
        <begin position="231"/>
        <end position="277"/>
    </location>
</feature>
<dbReference type="InterPro" id="IPR021384">
    <property type="entry name" value="Mediator_Med21"/>
</dbReference>
<evidence type="ECO:0000256" key="1">
    <source>
        <dbReference type="ARBA" id="ARBA00004123"/>
    </source>
</evidence>
<dbReference type="GO" id="GO:0016592">
    <property type="term" value="C:mediator complex"/>
    <property type="evidence" value="ECO:0007669"/>
    <property type="project" value="UniProtKB-UniRule"/>
</dbReference>
<evidence type="ECO:0000256" key="6">
    <source>
        <dbReference type="RuleBase" id="RU366036"/>
    </source>
</evidence>
<evidence type="ECO:0000256" key="8">
    <source>
        <dbReference type="SAM" id="Phobius"/>
    </source>
</evidence>
<dbReference type="InterPro" id="IPR028945">
    <property type="entry name" value="Get1"/>
</dbReference>
<dbReference type="InterPro" id="IPR029012">
    <property type="entry name" value="Helix_hairpin_bin_sf"/>
</dbReference>
<comment type="subunit">
    <text evidence="6">Component of the Mediator complex.</text>
</comment>
<keyword evidence="10" id="KW-1185">Reference proteome</keyword>
<dbReference type="STRING" id="70667.A0A3P7CR06"/>
<name>A0A3P7CR06_SCHSO</name>
<organism evidence="9 10">
    <name type="scientific">Schistocephalus solidus</name>
    <name type="common">Tapeworm</name>
    <dbReference type="NCBI Taxonomy" id="70667"/>
    <lineage>
        <taxon>Eukaryota</taxon>
        <taxon>Metazoa</taxon>
        <taxon>Spiralia</taxon>
        <taxon>Lophotrochozoa</taxon>
        <taxon>Platyhelminthes</taxon>
        <taxon>Cestoda</taxon>
        <taxon>Eucestoda</taxon>
        <taxon>Diphyllobothriidea</taxon>
        <taxon>Diphyllobothriidae</taxon>
        <taxon>Schistocephalus</taxon>
    </lineage>
</organism>
<dbReference type="GO" id="GO:0006357">
    <property type="term" value="P:regulation of transcription by RNA polymerase II"/>
    <property type="evidence" value="ECO:0007669"/>
    <property type="project" value="TreeGrafter"/>
</dbReference>
<dbReference type="PANTHER" id="PTHR13381:SF0">
    <property type="entry name" value="MEDIATOR OF RNA POLYMERASE II TRANSCRIPTION SUBUNIT 21"/>
    <property type="match status" value="1"/>
</dbReference>
<feature type="transmembrane region" description="Helical" evidence="8">
    <location>
        <begin position="283"/>
        <end position="306"/>
    </location>
</feature>
<dbReference type="Gene3D" id="1.10.287.660">
    <property type="entry name" value="Helix hairpin bin"/>
    <property type="match status" value="1"/>
</dbReference>
<keyword evidence="8" id="KW-0812">Transmembrane</keyword>
<dbReference type="GO" id="GO:0071816">
    <property type="term" value="P:tail-anchored membrane protein insertion into ER membrane"/>
    <property type="evidence" value="ECO:0007669"/>
    <property type="project" value="InterPro"/>
</dbReference>
<reference evidence="9 10" key="1">
    <citation type="submission" date="2018-11" db="EMBL/GenBank/DDBJ databases">
        <authorList>
            <consortium name="Pathogen Informatics"/>
        </authorList>
    </citation>
    <scope>NUCLEOTIDE SEQUENCE [LARGE SCALE GENOMIC DNA]</scope>
    <source>
        <strain evidence="9 10">NST_G2</strain>
    </source>
</reference>
<evidence type="ECO:0000313" key="9">
    <source>
        <dbReference type="EMBL" id="VDL99952.1"/>
    </source>
</evidence>
<evidence type="ECO:0000256" key="4">
    <source>
        <dbReference type="ARBA" id="ARBA00023163"/>
    </source>
</evidence>
<dbReference type="Gene3D" id="6.10.280.10">
    <property type="entry name" value="Mediator complex, subunit Med21"/>
    <property type="match status" value="1"/>
</dbReference>
<evidence type="ECO:0000256" key="5">
    <source>
        <dbReference type="ARBA" id="ARBA00023242"/>
    </source>
</evidence>
<feature type="transmembrane region" description="Helical" evidence="8">
    <location>
        <begin position="345"/>
        <end position="365"/>
    </location>
</feature>
<keyword evidence="3 6" id="KW-0010">Activator</keyword>
<dbReference type="PANTHER" id="PTHR13381">
    <property type="entry name" value="RNA POLYMERASE II HOLOENZYME COMPONENT SRB7"/>
    <property type="match status" value="1"/>
</dbReference>
<dbReference type="Pfam" id="PF04420">
    <property type="entry name" value="CHD5"/>
    <property type="match status" value="1"/>
</dbReference>
<evidence type="ECO:0000313" key="10">
    <source>
        <dbReference type="Proteomes" id="UP000275846"/>
    </source>
</evidence>
<sequence length="382" mass="42436">MTELQDAVNLQAQNLCNAVGVIQQVAQPSFFPELNWTARASRPEYQALFPDQSQQGDIAFNFASAIAATAKQIEILINSLPGEEVSLELQDEANRRHIRDYRAESAKLVQLITHGFQHRLSAVRRLLSRIAETQLLARTLENECLLTDWHGFCACFRPTKTSMDAESLPPPTAPTEVDTGTLEGAYFLWTSHLYFCLAVVFLSRLVGSLLPVVLPFLVNNLPSARARRSAYSRTEKEIRDLRRQMAGLNMVDNFAAYSKLERKLRSLERQQVSSEQSQFGTSLVTGVVAKTLRLALNGLMIAWLVFNSPTTDLAKDQLAKASAQTVYGLPVGFFIFLAHYVPNRILTVFWIALCEAASSASISWFTTRLTSLGTSSSSSPVN</sequence>
<dbReference type="Pfam" id="PF11221">
    <property type="entry name" value="Med21"/>
    <property type="match status" value="1"/>
</dbReference>
<dbReference type="AlphaFoldDB" id="A0A3P7CR06"/>
<gene>
    <name evidence="9" type="ORF">SSLN_LOCUS13567</name>
</gene>
<keyword evidence="7" id="KW-0175">Coiled coil</keyword>
<feature type="transmembrane region" description="Helical" evidence="8">
    <location>
        <begin position="318"/>
        <end position="338"/>
    </location>
</feature>
<dbReference type="InterPro" id="IPR037212">
    <property type="entry name" value="Med7/Med21-like"/>
</dbReference>
<evidence type="ECO:0000256" key="3">
    <source>
        <dbReference type="ARBA" id="ARBA00023159"/>
    </source>
</evidence>
<keyword evidence="2 6" id="KW-0805">Transcription regulation</keyword>
<comment type="subcellular location">
    <subcellularLocation>
        <location evidence="1 6">Nucleus</location>
    </subcellularLocation>
</comment>
<dbReference type="SUPFAM" id="SSF140718">
    <property type="entry name" value="Mediator hinge subcomplex-like"/>
    <property type="match status" value="1"/>
</dbReference>
<comment type="similarity">
    <text evidence="6">Belongs to the Mediator complex subunit 21 family.</text>
</comment>
<dbReference type="GO" id="GO:0003712">
    <property type="term" value="F:transcription coregulator activity"/>
    <property type="evidence" value="ECO:0007669"/>
    <property type="project" value="TreeGrafter"/>
</dbReference>
<evidence type="ECO:0000256" key="7">
    <source>
        <dbReference type="SAM" id="Coils"/>
    </source>
</evidence>
<keyword evidence="5 6" id="KW-0539">Nucleus</keyword>
<feature type="transmembrane region" description="Helical" evidence="8">
    <location>
        <begin position="192"/>
        <end position="218"/>
    </location>
</feature>
<dbReference type="OrthoDB" id="526653at2759"/>
<evidence type="ECO:0000256" key="2">
    <source>
        <dbReference type="ARBA" id="ARBA00023015"/>
    </source>
</evidence>
<protein>
    <recommendedName>
        <fullName evidence="6">Mediator of RNA polymerase II transcription subunit 21</fullName>
    </recommendedName>
</protein>
<keyword evidence="8" id="KW-0472">Membrane</keyword>
<accession>A0A3P7CR06</accession>
<comment type="function">
    <text evidence="6">Component of the Mediator complex, a coactivator involved in the regulated transcription of nearly all RNA polymerase II-dependent genes. Mediator functions as a bridge to convey information from gene-specific regulatory proteins to the basal RNA polymerase II transcription machinery. Mediator is recruited to promoters by direct interactions with regulatory proteins and serves as a scaffold for the assembly of a functional preinitiation complex with RNA polymerase II and the general transcription factors.</text>
</comment>
<dbReference type="Proteomes" id="UP000275846">
    <property type="component" value="Unassembled WGS sequence"/>
</dbReference>
<dbReference type="EMBL" id="UYSU01038189">
    <property type="protein sequence ID" value="VDL99952.1"/>
    <property type="molecule type" value="Genomic_DNA"/>
</dbReference>